<proteinExistence type="predicted"/>
<dbReference type="EMBL" id="AP014962">
    <property type="protein sequence ID" value="BAS96127.1"/>
    <property type="molecule type" value="Genomic_DNA"/>
</dbReference>
<reference evidence="1 2" key="3">
    <citation type="journal article" date="2013" name="Rice">
        <title>Improvement of the Oryza sativa Nipponbare reference genome using next generation sequence and optical map data.</title>
        <authorList>
            <person name="Kawahara Y."/>
            <person name="de la Bastide M."/>
            <person name="Hamilton J.P."/>
            <person name="Kanamori H."/>
            <person name="McCombie W.R."/>
            <person name="Ouyang S."/>
            <person name="Schwartz D.C."/>
            <person name="Tanaka T."/>
            <person name="Wu J."/>
            <person name="Zhou S."/>
            <person name="Childs K.L."/>
            <person name="Davidson R.M."/>
            <person name="Lin H."/>
            <person name="Quesada-Ocampo L."/>
            <person name="Vaillancourt B."/>
            <person name="Sakai H."/>
            <person name="Lee S.S."/>
            <person name="Kim J."/>
            <person name="Numa H."/>
            <person name="Itoh T."/>
            <person name="Buell C.R."/>
            <person name="Matsumoto T."/>
        </authorList>
    </citation>
    <scope>NUCLEOTIDE SEQUENCE [LARGE SCALE GENOMIC DNA]</scope>
    <source>
        <strain evidence="2">cv. Nipponbare</strain>
    </source>
</reference>
<keyword evidence="2" id="KW-1185">Reference proteome</keyword>
<dbReference type="Proteomes" id="UP000059680">
    <property type="component" value="Chromosome 6"/>
</dbReference>
<dbReference type="InParanoid" id="A0A0P0WS93"/>
<sequence length="73" mass="7867">MISGVNYYASMNVYSCCSPLLSEQSIITGPTYLKKRLVAMTVGSQQAAIRFPGFEAKAAGFSTCTLLDKALHD</sequence>
<dbReference type="AlphaFoldDB" id="A0A0P0WS93"/>
<name>A0A0P0WS93_ORYSJ</name>
<evidence type="ECO:0000313" key="1">
    <source>
        <dbReference type="EMBL" id="BAS96127.1"/>
    </source>
</evidence>
<dbReference type="Gramene" id="Os06t0144850-00">
    <property type="protein sequence ID" value="Os06t0144850-00"/>
    <property type="gene ID" value="Os06g0144850"/>
</dbReference>
<protein>
    <submittedName>
        <fullName evidence="1">Os06g0144850 protein</fullName>
    </submittedName>
</protein>
<gene>
    <name evidence="1" type="ordered locus">Os06g0144850</name>
    <name evidence="1" type="ORF">OSNPB_060144850</name>
</gene>
<evidence type="ECO:0000313" key="2">
    <source>
        <dbReference type="Proteomes" id="UP000059680"/>
    </source>
</evidence>
<organism evidence="1 2">
    <name type="scientific">Oryza sativa subsp. japonica</name>
    <name type="common">Rice</name>
    <dbReference type="NCBI Taxonomy" id="39947"/>
    <lineage>
        <taxon>Eukaryota</taxon>
        <taxon>Viridiplantae</taxon>
        <taxon>Streptophyta</taxon>
        <taxon>Embryophyta</taxon>
        <taxon>Tracheophyta</taxon>
        <taxon>Spermatophyta</taxon>
        <taxon>Magnoliopsida</taxon>
        <taxon>Liliopsida</taxon>
        <taxon>Poales</taxon>
        <taxon>Poaceae</taxon>
        <taxon>BOP clade</taxon>
        <taxon>Oryzoideae</taxon>
        <taxon>Oryzeae</taxon>
        <taxon>Oryzinae</taxon>
        <taxon>Oryza</taxon>
        <taxon>Oryza sativa</taxon>
    </lineage>
</organism>
<dbReference type="PaxDb" id="39947-A0A0P0WS93"/>
<reference evidence="1 2" key="2">
    <citation type="journal article" date="2013" name="Plant Cell Physiol.">
        <title>Rice Annotation Project Database (RAP-DB): an integrative and interactive database for rice genomics.</title>
        <authorList>
            <person name="Sakai H."/>
            <person name="Lee S.S."/>
            <person name="Tanaka T."/>
            <person name="Numa H."/>
            <person name="Kim J."/>
            <person name="Kawahara Y."/>
            <person name="Wakimoto H."/>
            <person name="Yang C.C."/>
            <person name="Iwamoto M."/>
            <person name="Abe T."/>
            <person name="Yamada Y."/>
            <person name="Muto A."/>
            <person name="Inokuchi H."/>
            <person name="Ikemura T."/>
            <person name="Matsumoto T."/>
            <person name="Sasaki T."/>
            <person name="Itoh T."/>
        </authorList>
    </citation>
    <scope>NUCLEOTIDE SEQUENCE [LARGE SCALE GENOMIC DNA]</scope>
    <source>
        <strain evidence="2">cv. Nipponbare</strain>
    </source>
</reference>
<accession>A0A0P0WS93</accession>
<reference evidence="2" key="1">
    <citation type="journal article" date="2005" name="Nature">
        <title>The map-based sequence of the rice genome.</title>
        <authorList>
            <consortium name="International rice genome sequencing project (IRGSP)"/>
            <person name="Matsumoto T."/>
            <person name="Wu J."/>
            <person name="Kanamori H."/>
            <person name="Katayose Y."/>
            <person name="Fujisawa M."/>
            <person name="Namiki N."/>
            <person name="Mizuno H."/>
            <person name="Yamamoto K."/>
            <person name="Antonio B.A."/>
            <person name="Baba T."/>
            <person name="Sakata K."/>
            <person name="Nagamura Y."/>
            <person name="Aoki H."/>
            <person name="Arikawa K."/>
            <person name="Arita K."/>
            <person name="Bito T."/>
            <person name="Chiden Y."/>
            <person name="Fujitsuka N."/>
            <person name="Fukunaka R."/>
            <person name="Hamada M."/>
            <person name="Harada C."/>
            <person name="Hayashi A."/>
            <person name="Hijishita S."/>
            <person name="Honda M."/>
            <person name="Hosokawa S."/>
            <person name="Ichikawa Y."/>
            <person name="Idonuma A."/>
            <person name="Iijima M."/>
            <person name="Ikeda M."/>
            <person name="Ikeno M."/>
            <person name="Ito K."/>
            <person name="Ito S."/>
            <person name="Ito T."/>
            <person name="Ito Y."/>
            <person name="Ito Y."/>
            <person name="Iwabuchi A."/>
            <person name="Kamiya K."/>
            <person name="Karasawa W."/>
            <person name="Kurita K."/>
            <person name="Katagiri S."/>
            <person name="Kikuta A."/>
            <person name="Kobayashi H."/>
            <person name="Kobayashi N."/>
            <person name="Machita K."/>
            <person name="Maehara T."/>
            <person name="Masukawa M."/>
            <person name="Mizubayashi T."/>
            <person name="Mukai Y."/>
            <person name="Nagasaki H."/>
            <person name="Nagata Y."/>
            <person name="Naito S."/>
            <person name="Nakashima M."/>
            <person name="Nakama Y."/>
            <person name="Nakamichi Y."/>
            <person name="Nakamura M."/>
            <person name="Meguro A."/>
            <person name="Negishi M."/>
            <person name="Ohta I."/>
            <person name="Ohta T."/>
            <person name="Okamoto M."/>
            <person name="Ono N."/>
            <person name="Saji S."/>
            <person name="Sakaguchi M."/>
            <person name="Sakai K."/>
            <person name="Shibata M."/>
            <person name="Shimokawa T."/>
            <person name="Song J."/>
            <person name="Takazaki Y."/>
            <person name="Terasawa K."/>
            <person name="Tsugane M."/>
            <person name="Tsuji K."/>
            <person name="Ueda S."/>
            <person name="Waki K."/>
            <person name="Yamagata H."/>
            <person name="Yamamoto M."/>
            <person name="Yamamoto S."/>
            <person name="Yamane H."/>
            <person name="Yoshiki S."/>
            <person name="Yoshihara R."/>
            <person name="Yukawa K."/>
            <person name="Zhong H."/>
            <person name="Yano M."/>
            <person name="Yuan Q."/>
            <person name="Ouyang S."/>
            <person name="Liu J."/>
            <person name="Jones K.M."/>
            <person name="Gansberger K."/>
            <person name="Moffat K."/>
            <person name="Hill J."/>
            <person name="Bera J."/>
            <person name="Fadrosh D."/>
            <person name="Jin S."/>
            <person name="Johri S."/>
            <person name="Kim M."/>
            <person name="Overton L."/>
            <person name="Reardon M."/>
            <person name="Tsitrin T."/>
            <person name="Vuong H."/>
            <person name="Weaver B."/>
            <person name="Ciecko A."/>
            <person name="Tallon L."/>
            <person name="Jackson J."/>
            <person name="Pai G."/>
            <person name="Aken S.V."/>
            <person name="Utterback T."/>
            <person name="Reidmuller S."/>
            <person name="Feldblyum T."/>
            <person name="Hsiao J."/>
            <person name="Zismann V."/>
            <person name="Iobst S."/>
            <person name="de Vazeille A.R."/>
            <person name="Buell C.R."/>
            <person name="Ying K."/>
            <person name="Li Y."/>
            <person name="Lu T."/>
            <person name="Huang Y."/>
            <person name="Zhao Q."/>
            <person name="Feng Q."/>
            <person name="Zhang L."/>
            <person name="Zhu J."/>
            <person name="Weng Q."/>
            <person name="Mu J."/>
            <person name="Lu Y."/>
            <person name="Fan D."/>
            <person name="Liu Y."/>
            <person name="Guan J."/>
            <person name="Zhang Y."/>
            <person name="Yu S."/>
            <person name="Liu X."/>
            <person name="Zhang Y."/>
            <person name="Hong G."/>
            <person name="Han B."/>
            <person name="Choisne N."/>
            <person name="Demange N."/>
            <person name="Orjeda G."/>
            <person name="Samain S."/>
            <person name="Cattolico L."/>
            <person name="Pelletier E."/>
            <person name="Couloux A."/>
            <person name="Segurens B."/>
            <person name="Wincker P."/>
            <person name="D'Hont A."/>
            <person name="Scarpelli C."/>
            <person name="Weissenbach J."/>
            <person name="Salanoubat M."/>
            <person name="Quetier F."/>
            <person name="Yu Y."/>
            <person name="Kim H.R."/>
            <person name="Rambo T."/>
            <person name="Currie J."/>
            <person name="Collura K."/>
            <person name="Luo M."/>
            <person name="Yang T."/>
            <person name="Ammiraju J.S.S."/>
            <person name="Engler F."/>
            <person name="Soderlund C."/>
            <person name="Wing R.A."/>
            <person name="Palmer L.E."/>
            <person name="de la Bastide M."/>
            <person name="Spiegel L."/>
            <person name="Nascimento L."/>
            <person name="Zutavern T."/>
            <person name="O'Shaughnessy A."/>
            <person name="Dike S."/>
            <person name="Dedhia N."/>
            <person name="Preston R."/>
            <person name="Balija V."/>
            <person name="McCombie W.R."/>
            <person name="Chow T."/>
            <person name="Chen H."/>
            <person name="Chung M."/>
            <person name="Chen C."/>
            <person name="Shaw J."/>
            <person name="Wu H."/>
            <person name="Hsiao K."/>
            <person name="Chao Y."/>
            <person name="Chu M."/>
            <person name="Cheng C."/>
            <person name="Hour A."/>
            <person name="Lee P."/>
            <person name="Lin S."/>
            <person name="Lin Y."/>
            <person name="Liou J."/>
            <person name="Liu S."/>
            <person name="Hsing Y."/>
            <person name="Raghuvanshi S."/>
            <person name="Mohanty A."/>
            <person name="Bharti A.K."/>
            <person name="Gaur A."/>
            <person name="Gupta V."/>
            <person name="Kumar D."/>
            <person name="Ravi V."/>
            <person name="Vij S."/>
            <person name="Kapur A."/>
            <person name="Khurana P."/>
            <person name="Khurana P."/>
            <person name="Khurana J.P."/>
            <person name="Tyagi A.K."/>
            <person name="Gaikwad K."/>
            <person name="Singh A."/>
            <person name="Dalal V."/>
            <person name="Srivastava S."/>
            <person name="Dixit A."/>
            <person name="Pal A.K."/>
            <person name="Ghazi I.A."/>
            <person name="Yadav M."/>
            <person name="Pandit A."/>
            <person name="Bhargava A."/>
            <person name="Sureshbabu K."/>
            <person name="Batra K."/>
            <person name="Sharma T.R."/>
            <person name="Mohapatra T."/>
            <person name="Singh N.K."/>
            <person name="Messing J."/>
            <person name="Nelson A.B."/>
            <person name="Fuks G."/>
            <person name="Kavchok S."/>
            <person name="Keizer G."/>
            <person name="Linton E."/>
            <person name="Llaca V."/>
            <person name="Song R."/>
            <person name="Tanyolac B."/>
            <person name="Young S."/>
            <person name="Ho-Il K."/>
            <person name="Hahn J.H."/>
            <person name="Sangsakoo G."/>
            <person name="Vanavichit A."/>
            <person name="de Mattos Luiz.A.T."/>
            <person name="Zimmer P.D."/>
            <person name="Malone G."/>
            <person name="Dellagostin O."/>
            <person name="de Oliveira A.C."/>
            <person name="Bevan M."/>
            <person name="Bancroft I."/>
            <person name="Minx P."/>
            <person name="Cordum H."/>
            <person name="Wilson R."/>
            <person name="Cheng Z."/>
            <person name="Jin W."/>
            <person name="Jiang J."/>
            <person name="Leong S.A."/>
            <person name="Iwama H."/>
            <person name="Gojobori T."/>
            <person name="Itoh T."/>
            <person name="Niimura Y."/>
            <person name="Fujii Y."/>
            <person name="Habara T."/>
            <person name="Sakai H."/>
            <person name="Sato Y."/>
            <person name="Wilson G."/>
            <person name="Kumar K."/>
            <person name="McCouch S."/>
            <person name="Juretic N."/>
            <person name="Hoen D."/>
            <person name="Wright S."/>
            <person name="Bruskiewich R."/>
            <person name="Bureau T."/>
            <person name="Miyao A."/>
            <person name="Hirochika H."/>
            <person name="Nishikawa T."/>
            <person name="Kadowaki K."/>
            <person name="Sugiura M."/>
            <person name="Burr B."/>
            <person name="Sasaki T."/>
        </authorList>
    </citation>
    <scope>NUCLEOTIDE SEQUENCE [LARGE SCALE GENOMIC DNA]</scope>
    <source>
        <strain evidence="2">cv. Nipponbare</strain>
    </source>
</reference>